<feature type="compositionally biased region" description="Acidic residues" evidence="10">
    <location>
        <begin position="1119"/>
        <end position="1172"/>
    </location>
</feature>
<dbReference type="PRINTS" id="PR00984">
    <property type="entry name" value="TRNASYNTHILE"/>
</dbReference>
<keyword evidence="14" id="KW-1185">Reference proteome</keyword>
<dbReference type="Gene3D" id="1.10.10.830">
    <property type="entry name" value="Ile-tRNA synthetase CP2 domain-like"/>
    <property type="match status" value="1"/>
</dbReference>
<evidence type="ECO:0000256" key="3">
    <source>
        <dbReference type="ARBA" id="ARBA00022598"/>
    </source>
</evidence>
<dbReference type="GO" id="GO:0032543">
    <property type="term" value="P:mitochondrial translation"/>
    <property type="evidence" value="ECO:0007669"/>
    <property type="project" value="TreeGrafter"/>
</dbReference>
<dbReference type="GO" id="GO:0000049">
    <property type="term" value="F:tRNA binding"/>
    <property type="evidence" value="ECO:0007669"/>
    <property type="project" value="InterPro"/>
</dbReference>
<dbReference type="InterPro" id="IPR013155">
    <property type="entry name" value="M/V/L/I-tRNA-synth_anticd-bd"/>
</dbReference>
<protein>
    <recommendedName>
        <fullName evidence="2">isoleucine--tRNA ligase</fullName>
        <ecNumber evidence="2">6.1.1.5</ecNumber>
    </recommendedName>
    <alternativeName>
        <fullName evidence="8">Isoleucyl-tRNA synthetase</fullName>
    </alternativeName>
</protein>
<dbReference type="InterPro" id="IPR009080">
    <property type="entry name" value="tRNAsynth_Ia_anticodon-bd"/>
</dbReference>
<evidence type="ECO:0000256" key="5">
    <source>
        <dbReference type="ARBA" id="ARBA00022840"/>
    </source>
</evidence>
<dbReference type="PANTHER" id="PTHR42765:SF1">
    <property type="entry name" value="ISOLEUCINE--TRNA LIGASE, MITOCHONDRIAL"/>
    <property type="match status" value="1"/>
</dbReference>
<proteinExistence type="inferred from homology"/>
<keyword evidence="7 9" id="KW-0030">Aminoacyl-tRNA synthetase</keyword>
<evidence type="ECO:0000313" key="14">
    <source>
        <dbReference type="Proteomes" id="UP001271007"/>
    </source>
</evidence>
<dbReference type="PANTHER" id="PTHR42765">
    <property type="entry name" value="SOLEUCYL-TRNA SYNTHETASE"/>
    <property type="match status" value="1"/>
</dbReference>
<evidence type="ECO:0000313" key="13">
    <source>
        <dbReference type="EMBL" id="KAK3057876.1"/>
    </source>
</evidence>
<dbReference type="Gene3D" id="3.90.740.10">
    <property type="entry name" value="Valyl/Leucyl/Isoleucyl-tRNA synthetase, editing domain"/>
    <property type="match status" value="1"/>
</dbReference>
<dbReference type="GO" id="GO:0005739">
    <property type="term" value="C:mitochondrion"/>
    <property type="evidence" value="ECO:0007669"/>
    <property type="project" value="TreeGrafter"/>
</dbReference>
<feature type="region of interest" description="Disordered" evidence="10">
    <location>
        <begin position="1109"/>
        <end position="1172"/>
    </location>
</feature>
<dbReference type="AlphaFoldDB" id="A0AAJ0LWM8"/>
<dbReference type="InterPro" id="IPR050081">
    <property type="entry name" value="Ile-tRNA_ligase"/>
</dbReference>
<dbReference type="Pfam" id="PF08264">
    <property type="entry name" value="Anticodon_1"/>
    <property type="match status" value="1"/>
</dbReference>
<feature type="region of interest" description="Disordered" evidence="10">
    <location>
        <begin position="721"/>
        <end position="750"/>
    </location>
</feature>
<dbReference type="NCBIfam" id="TIGR00392">
    <property type="entry name" value="ileS"/>
    <property type="match status" value="1"/>
</dbReference>
<dbReference type="Pfam" id="PF00133">
    <property type="entry name" value="tRNA-synt_1"/>
    <property type="match status" value="1"/>
</dbReference>
<dbReference type="SUPFAM" id="SSF50677">
    <property type="entry name" value="ValRS/IleRS/LeuRS editing domain"/>
    <property type="match status" value="1"/>
</dbReference>
<evidence type="ECO:0000256" key="7">
    <source>
        <dbReference type="ARBA" id="ARBA00023146"/>
    </source>
</evidence>
<reference evidence="13" key="1">
    <citation type="submission" date="2023-04" db="EMBL/GenBank/DDBJ databases">
        <title>Black Yeasts Isolated from many extreme environments.</title>
        <authorList>
            <person name="Coleine C."/>
            <person name="Stajich J.E."/>
            <person name="Selbmann L."/>
        </authorList>
    </citation>
    <scope>NUCLEOTIDE SEQUENCE</scope>
    <source>
        <strain evidence="13">CCFEE 5312</strain>
    </source>
</reference>
<dbReference type="SUPFAM" id="SSF47323">
    <property type="entry name" value="Anticodon-binding domain of a subclass of class I aminoacyl-tRNA synthetases"/>
    <property type="match status" value="1"/>
</dbReference>
<dbReference type="GO" id="GO:0006428">
    <property type="term" value="P:isoleucyl-tRNA aminoacylation"/>
    <property type="evidence" value="ECO:0007669"/>
    <property type="project" value="InterPro"/>
</dbReference>
<evidence type="ECO:0000259" key="12">
    <source>
        <dbReference type="Pfam" id="PF08264"/>
    </source>
</evidence>
<dbReference type="InterPro" id="IPR002300">
    <property type="entry name" value="aa-tRNA-synth_Ia"/>
</dbReference>
<dbReference type="InterPro" id="IPR002301">
    <property type="entry name" value="Ile-tRNA-ligase"/>
</dbReference>
<dbReference type="Gene3D" id="1.10.730.20">
    <property type="match status" value="1"/>
</dbReference>
<name>A0AAJ0LWM8_9PEZI</name>
<evidence type="ECO:0000256" key="4">
    <source>
        <dbReference type="ARBA" id="ARBA00022741"/>
    </source>
</evidence>
<dbReference type="CDD" id="cd07960">
    <property type="entry name" value="Anticodon_Ia_Ile_BEm"/>
    <property type="match status" value="1"/>
</dbReference>
<sequence length="1172" mass="131340">MIAHSLGSSMPLFSPSRILRAATQNPSGIKWSETLNLPRSEFPARPGAEQLERYRQRCADDLYAWQRTNRPAQVNGKHSQKVNNEFILHDGPPYANGAVHVGHALNKVLKDLVLRWQLSKGKRVHYRPGWDCHGLPIELKALQEQRTKTKQANAIEDAPKQEEDAVAMGADVNASSIRTIARKLATETIEKQKASFRGWGVMGEWDKPYKTMDLDFEVEQLNVFKEMVRRGFISRHHRPVYWSPSSRTALAEAELEYDDNHKCTAAFIKIPFLRLPIALEQHPKLENMHEDTTISALIWTTTPWTLPANQAVALNPSMFYSVIRLLYPNRMTAEQDLLLVAEDRIEHVLSFLPEGTTANVVIDNLVGEELHDGREALWNPFRDEESYVVLADFVTSNSGTGVVHMAPGHGMEDYLACQEAGDQTTLAPADDDGRFTAEAFPAGGHSYLLSGLDVQTDGVKAVLDILKTPNRHFGDRYGFAQSTHDSFVLATHEFVHKNPIDWRTKQPVIVRATAQWFADVSAIKERALSALKDVTFTPEGGRTRLQSFVDGRSQWCISRQRAWGVPIPVLYHRDSGEACITPESIEHIINTMKVRGTDAWFSDPQDDPSWIHSSIAGGHWIRGKDTMDVWFDSGTTWTTLSGSLGNGLPISDVYLEGTDQHRGWFQSSLLTHVAIQEADGEAPARAPFRHLITHGFTLDADGRKMSKSLGNVVSPDQILDGTLLPPVKPRKQRGKNKTATVTDGDGQTPKYDAMGPDALRLWVASSDYTRDVSISVPVLQSVQQALQKYRVTFKFLLGVLADYNPAEKTLADHRDLTFADHAVLYQLANTQQEVWNAYDQYKFYKAVSDINTFINNDLSAFYFEVIKDTMYAGSKHARLRTQMVLRSILDGLLKMLGPVTPHLVEEVWENCPKAMKNERHPLKRVWPEGKIKVPGNHERVEEGLDVFYDLSAAVKLAQEEARQAGNLRSGLACKIEVHLPDTPERHHIERWFRRGELADLLVVSQVSVRAAKDKDSASNAAWSYDQLFEINGDEGKVVVLPPDHHKCVRCWKYTAVEAEQPCGRCRGVLREQGFSHPDVRLESVPHERGQGSGGDLMMLAMMDGFPGEGVAREGGFGEGVDEEDVGFYEEDVFEKDEEEEQDDESEDDDESEEDGPDDGGSDYGDDSGGDIF</sequence>
<evidence type="ECO:0000259" key="11">
    <source>
        <dbReference type="Pfam" id="PF00133"/>
    </source>
</evidence>
<dbReference type="PROSITE" id="PS00178">
    <property type="entry name" value="AA_TRNA_LIGASE_I"/>
    <property type="match status" value="1"/>
</dbReference>
<feature type="domain" description="Aminoacyl-tRNA synthetase class Ia" evidence="11">
    <location>
        <begin position="77"/>
        <end position="775"/>
    </location>
</feature>
<keyword evidence="4 9" id="KW-0547">Nucleotide-binding</keyword>
<evidence type="ECO:0000256" key="1">
    <source>
        <dbReference type="ARBA" id="ARBA00005594"/>
    </source>
</evidence>
<dbReference type="Gene3D" id="3.40.50.620">
    <property type="entry name" value="HUPs"/>
    <property type="match status" value="2"/>
</dbReference>
<dbReference type="InterPro" id="IPR033708">
    <property type="entry name" value="Anticodon_Ile_BEm"/>
</dbReference>
<evidence type="ECO:0000256" key="2">
    <source>
        <dbReference type="ARBA" id="ARBA00013165"/>
    </source>
</evidence>
<dbReference type="GO" id="GO:0005524">
    <property type="term" value="F:ATP binding"/>
    <property type="evidence" value="ECO:0007669"/>
    <property type="project" value="UniProtKB-KW"/>
</dbReference>
<comment type="caution">
    <text evidence="13">The sequence shown here is derived from an EMBL/GenBank/DDBJ whole genome shotgun (WGS) entry which is preliminary data.</text>
</comment>
<feature type="domain" description="Methionyl/Valyl/Leucyl/Isoleucyl-tRNA synthetase anticodon-binding" evidence="12">
    <location>
        <begin position="820"/>
        <end position="969"/>
    </location>
</feature>
<keyword evidence="6 9" id="KW-0648">Protein biosynthesis</keyword>
<organism evidence="13 14">
    <name type="scientific">Extremus antarcticus</name>
    <dbReference type="NCBI Taxonomy" id="702011"/>
    <lineage>
        <taxon>Eukaryota</taxon>
        <taxon>Fungi</taxon>
        <taxon>Dikarya</taxon>
        <taxon>Ascomycota</taxon>
        <taxon>Pezizomycotina</taxon>
        <taxon>Dothideomycetes</taxon>
        <taxon>Dothideomycetidae</taxon>
        <taxon>Mycosphaerellales</taxon>
        <taxon>Extremaceae</taxon>
        <taxon>Extremus</taxon>
    </lineage>
</organism>
<dbReference type="InterPro" id="IPR001412">
    <property type="entry name" value="aa-tRNA-synth_I_CS"/>
</dbReference>
<dbReference type="GO" id="GO:0002161">
    <property type="term" value="F:aminoacyl-tRNA deacylase activity"/>
    <property type="evidence" value="ECO:0007669"/>
    <property type="project" value="InterPro"/>
</dbReference>
<dbReference type="EC" id="6.1.1.5" evidence="2"/>
<keyword evidence="3 9" id="KW-0436">Ligase</keyword>
<dbReference type="InterPro" id="IPR009008">
    <property type="entry name" value="Val/Leu/Ile-tRNA-synth_edit"/>
</dbReference>
<accession>A0AAJ0LWM8</accession>
<evidence type="ECO:0000256" key="8">
    <source>
        <dbReference type="ARBA" id="ARBA00032665"/>
    </source>
</evidence>
<keyword evidence="5 9" id="KW-0067">ATP-binding</keyword>
<dbReference type="EMBL" id="JAWDJX010000002">
    <property type="protein sequence ID" value="KAK3057876.1"/>
    <property type="molecule type" value="Genomic_DNA"/>
</dbReference>
<gene>
    <name evidence="13" type="primary">ISM1</name>
    <name evidence="13" type="ORF">LTR09_000951</name>
</gene>
<comment type="similarity">
    <text evidence="1 9">Belongs to the class-I aminoacyl-tRNA synthetase family.</text>
</comment>
<dbReference type="SUPFAM" id="SSF52374">
    <property type="entry name" value="Nucleotidylyl transferase"/>
    <property type="match status" value="1"/>
</dbReference>
<evidence type="ECO:0000256" key="10">
    <source>
        <dbReference type="SAM" id="MobiDB-lite"/>
    </source>
</evidence>
<dbReference type="Proteomes" id="UP001271007">
    <property type="component" value="Unassembled WGS sequence"/>
</dbReference>
<dbReference type="InterPro" id="IPR014729">
    <property type="entry name" value="Rossmann-like_a/b/a_fold"/>
</dbReference>
<evidence type="ECO:0000256" key="6">
    <source>
        <dbReference type="ARBA" id="ARBA00022917"/>
    </source>
</evidence>
<evidence type="ECO:0000256" key="9">
    <source>
        <dbReference type="RuleBase" id="RU363035"/>
    </source>
</evidence>
<dbReference type="GO" id="GO:0004822">
    <property type="term" value="F:isoleucine-tRNA ligase activity"/>
    <property type="evidence" value="ECO:0007669"/>
    <property type="project" value="UniProtKB-EC"/>
</dbReference>